<dbReference type="SUPFAM" id="SSF47616">
    <property type="entry name" value="GST C-terminal domain-like"/>
    <property type="match status" value="1"/>
</dbReference>
<gene>
    <name evidence="3" type="ORF">SEPMUDRAFT_159202</name>
</gene>
<name>M3CX62_SPHMS</name>
<dbReference type="GO" id="GO:0016034">
    <property type="term" value="F:maleylacetoacetate isomerase activity"/>
    <property type="evidence" value="ECO:0007669"/>
    <property type="project" value="TreeGrafter"/>
</dbReference>
<reference evidence="3 4" key="1">
    <citation type="journal article" date="2012" name="PLoS Pathog.">
        <title>Diverse lifestyles and strategies of plant pathogenesis encoded in the genomes of eighteen Dothideomycetes fungi.</title>
        <authorList>
            <person name="Ohm R.A."/>
            <person name="Feau N."/>
            <person name="Henrissat B."/>
            <person name="Schoch C.L."/>
            <person name="Horwitz B.A."/>
            <person name="Barry K.W."/>
            <person name="Condon B.J."/>
            <person name="Copeland A.C."/>
            <person name="Dhillon B."/>
            <person name="Glaser F."/>
            <person name="Hesse C.N."/>
            <person name="Kosti I."/>
            <person name="LaButti K."/>
            <person name="Lindquist E.A."/>
            <person name="Lucas S."/>
            <person name="Salamov A.A."/>
            <person name="Bradshaw R.E."/>
            <person name="Ciuffetti L."/>
            <person name="Hamelin R.C."/>
            <person name="Kema G.H.J."/>
            <person name="Lawrence C."/>
            <person name="Scott J.A."/>
            <person name="Spatafora J.W."/>
            <person name="Turgeon B.G."/>
            <person name="de Wit P.J.G.M."/>
            <person name="Zhong S."/>
            <person name="Goodwin S.B."/>
            <person name="Grigoriev I.V."/>
        </authorList>
    </citation>
    <scope>NUCLEOTIDE SEQUENCE [LARGE SCALE GENOMIC DNA]</scope>
    <source>
        <strain evidence="3 4">SO2202</strain>
    </source>
</reference>
<dbReference type="SUPFAM" id="SSF52833">
    <property type="entry name" value="Thioredoxin-like"/>
    <property type="match status" value="1"/>
</dbReference>
<accession>M3CX62</accession>
<dbReference type="Gene3D" id="1.20.1050.10">
    <property type="match status" value="1"/>
</dbReference>
<sequence length="221" mass="25066">MAGITLISATPSPFARMNRIALMEKGIPFNIRNEIPWHVNETETPKYNPLEKLPILLFDDGRDPVYDSAHIQEYIVQKYADKAPSLLTGDLDTDLKARQILTLSEGILDAFVLAAFEGMRDQSKQSELWLARQNRKIDGGLKALSKLAQERPTGQDYLLGNVLTIADIAVVCTVTQIEFIKTRPVAELYPELKKYCEKLEERQTFKETTPYMFDLNSETVV</sequence>
<dbReference type="OrthoDB" id="249703at2759"/>
<keyword evidence="4" id="KW-1185">Reference proteome</keyword>
<dbReference type="SFLD" id="SFLDG00358">
    <property type="entry name" value="Main_(cytGST)"/>
    <property type="match status" value="1"/>
</dbReference>
<organism evidence="3 4">
    <name type="scientific">Sphaerulina musiva (strain SO2202)</name>
    <name type="common">Poplar stem canker fungus</name>
    <name type="synonym">Septoria musiva</name>
    <dbReference type="NCBI Taxonomy" id="692275"/>
    <lineage>
        <taxon>Eukaryota</taxon>
        <taxon>Fungi</taxon>
        <taxon>Dikarya</taxon>
        <taxon>Ascomycota</taxon>
        <taxon>Pezizomycotina</taxon>
        <taxon>Dothideomycetes</taxon>
        <taxon>Dothideomycetidae</taxon>
        <taxon>Mycosphaerellales</taxon>
        <taxon>Mycosphaerellaceae</taxon>
        <taxon>Sphaerulina</taxon>
    </lineage>
</organism>
<dbReference type="InterPro" id="IPR004046">
    <property type="entry name" value="GST_C"/>
</dbReference>
<evidence type="ECO:0000259" key="1">
    <source>
        <dbReference type="PROSITE" id="PS50404"/>
    </source>
</evidence>
<feature type="domain" description="GST C-terminal" evidence="2">
    <location>
        <begin position="90"/>
        <end position="221"/>
    </location>
</feature>
<proteinExistence type="predicted"/>
<dbReference type="Gene3D" id="3.40.30.10">
    <property type="entry name" value="Glutaredoxin"/>
    <property type="match status" value="1"/>
</dbReference>
<dbReference type="InterPro" id="IPR040079">
    <property type="entry name" value="Glutathione_S-Trfase"/>
</dbReference>
<dbReference type="GO" id="GO:0006559">
    <property type="term" value="P:L-phenylalanine catabolic process"/>
    <property type="evidence" value="ECO:0007669"/>
    <property type="project" value="TreeGrafter"/>
</dbReference>
<dbReference type="PANTHER" id="PTHR42673:SF4">
    <property type="entry name" value="MALEYLACETOACETATE ISOMERASE"/>
    <property type="match status" value="1"/>
</dbReference>
<feature type="domain" description="GST N-terminal" evidence="1">
    <location>
        <begin position="2"/>
        <end position="83"/>
    </location>
</feature>
<dbReference type="EMBL" id="KB456271">
    <property type="protein sequence ID" value="EMF08261.1"/>
    <property type="molecule type" value="Genomic_DNA"/>
</dbReference>
<dbReference type="GO" id="GO:0004364">
    <property type="term" value="F:glutathione transferase activity"/>
    <property type="evidence" value="ECO:0007669"/>
    <property type="project" value="TreeGrafter"/>
</dbReference>
<dbReference type="PANTHER" id="PTHR42673">
    <property type="entry name" value="MALEYLACETOACETATE ISOMERASE"/>
    <property type="match status" value="1"/>
</dbReference>
<keyword evidence="3" id="KW-0808">Transferase</keyword>
<dbReference type="OMA" id="CTVGFIE"/>
<evidence type="ECO:0000313" key="3">
    <source>
        <dbReference type="EMBL" id="EMF08261.1"/>
    </source>
</evidence>
<dbReference type="InterPro" id="IPR004045">
    <property type="entry name" value="Glutathione_S-Trfase_N"/>
</dbReference>
<dbReference type="PROSITE" id="PS50404">
    <property type="entry name" value="GST_NTER"/>
    <property type="match status" value="1"/>
</dbReference>
<dbReference type="Proteomes" id="UP000016931">
    <property type="component" value="Unassembled WGS sequence"/>
</dbReference>
<dbReference type="GeneID" id="27904965"/>
<dbReference type="InterPro" id="IPR036249">
    <property type="entry name" value="Thioredoxin-like_sf"/>
</dbReference>
<dbReference type="Pfam" id="PF14497">
    <property type="entry name" value="GST_C_3"/>
    <property type="match status" value="1"/>
</dbReference>
<dbReference type="STRING" id="692275.M3CX62"/>
<dbReference type="SFLD" id="SFLDS00019">
    <property type="entry name" value="Glutathione_Transferase_(cytos"/>
    <property type="match status" value="1"/>
</dbReference>
<dbReference type="eggNOG" id="ENOG502RWR2">
    <property type="taxonomic scope" value="Eukaryota"/>
</dbReference>
<protein>
    <submittedName>
        <fullName evidence="3">Glutathione S-transferase</fullName>
    </submittedName>
</protein>
<dbReference type="RefSeq" id="XP_016756382.1">
    <property type="nucleotide sequence ID" value="XM_016907828.1"/>
</dbReference>
<dbReference type="InterPro" id="IPR036282">
    <property type="entry name" value="Glutathione-S-Trfase_C_sf"/>
</dbReference>
<evidence type="ECO:0000313" key="4">
    <source>
        <dbReference type="Proteomes" id="UP000016931"/>
    </source>
</evidence>
<evidence type="ECO:0000259" key="2">
    <source>
        <dbReference type="PROSITE" id="PS50405"/>
    </source>
</evidence>
<dbReference type="HOGENOM" id="CLU_011226_12_2_1"/>
<dbReference type="AlphaFoldDB" id="M3CX62"/>
<dbReference type="PROSITE" id="PS50405">
    <property type="entry name" value="GST_CTER"/>
    <property type="match status" value="1"/>
</dbReference>
<dbReference type="Pfam" id="PF13409">
    <property type="entry name" value="GST_N_2"/>
    <property type="match status" value="1"/>
</dbReference>
<dbReference type="InterPro" id="IPR010987">
    <property type="entry name" value="Glutathione-S-Trfase_C-like"/>
</dbReference>
<dbReference type="GO" id="GO:0006749">
    <property type="term" value="P:glutathione metabolic process"/>
    <property type="evidence" value="ECO:0007669"/>
    <property type="project" value="TreeGrafter"/>
</dbReference>